<sequence length="115" mass="11959">MGYDISCNCADILQQDGAFVLLLLPSTAPALKLPLSSVTSLGTPPSSSLQLTPTTEADSEPICPSPDKDSSFPSFLALKVNFFPDSFVTVAFSLGVSGDAFCSETGLCSKSSTTR</sequence>
<protein>
    <submittedName>
        <fullName evidence="2">Uncharacterized protein</fullName>
    </submittedName>
</protein>
<reference evidence="2" key="2">
    <citation type="submission" date="2020-07" db="EMBL/GenBank/DDBJ databases">
        <authorList>
            <person name="Vera ALvarez R."/>
            <person name="Arias-Moreno D.M."/>
            <person name="Jimenez-Jacinto V."/>
            <person name="Jimenez-Bremont J.F."/>
            <person name="Swaminathan K."/>
            <person name="Moose S.P."/>
            <person name="Guerrero-Gonzalez M.L."/>
            <person name="Marino-Ramirez L."/>
            <person name="Landsman D."/>
            <person name="Rodriguez-Kessler M."/>
            <person name="Delgado-Sanchez P."/>
        </authorList>
    </citation>
    <scope>NUCLEOTIDE SEQUENCE</scope>
    <source>
        <tissue evidence="2">Cladode</tissue>
    </source>
</reference>
<evidence type="ECO:0000313" key="2">
    <source>
        <dbReference type="EMBL" id="MBA4619166.1"/>
    </source>
</evidence>
<organism evidence="2">
    <name type="scientific">Opuntia streptacantha</name>
    <name type="common">Prickly pear cactus</name>
    <name type="synonym">Opuntia cardona</name>
    <dbReference type="NCBI Taxonomy" id="393608"/>
    <lineage>
        <taxon>Eukaryota</taxon>
        <taxon>Viridiplantae</taxon>
        <taxon>Streptophyta</taxon>
        <taxon>Embryophyta</taxon>
        <taxon>Tracheophyta</taxon>
        <taxon>Spermatophyta</taxon>
        <taxon>Magnoliopsida</taxon>
        <taxon>eudicotyledons</taxon>
        <taxon>Gunneridae</taxon>
        <taxon>Pentapetalae</taxon>
        <taxon>Caryophyllales</taxon>
        <taxon>Cactineae</taxon>
        <taxon>Cactaceae</taxon>
        <taxon>Opuntioideae</taxon>
        <taxon>Opuntia</taxon>
    </lineage>
</organism>
<feature type="region of interest" description="Disordered" evidence="1">
    <location>
        <begin position="37"/>
        <end position="66"/>
    </location>
</feature>
<dbReference type="AlphaFoldDB" id="A0A7C9CJM8"/>
<proteinExistence type="predicted"/>
<name>A0A7C9CJM8_OPUST</name>
<dbReference type="EMBL" id="GISG01024010">
    <property type="protein sequence ID" value="MBA4619166.1"/>
    <property type="molecule type" value="Transcribed_RNA"/>
</dbReference>
<reference evidence="2" key="1">
    <citation type="journal article" date="2013" name="J. Plant Res.">
        <title>Effect of fungi and light on seed germination of three Opuntia species from semiarid lands of central Mexico.</title>
        <authorList>
            <person name="Delgado-Sanchez P."/>
            <person name="Jimenez-Bremont J.F."/>
            <person name="Guerrero-Gonzalez Mde L."/>
            <person name="Flores J."/>
        </authorList>
    </citation>
    <scope>NUCLEOTIDE SEQUENCE</scope>
    <source>
        <tissue evidence="2">Cladode</tissue>
    </source>
</reference>
<evidence type="ECO:0000256" key="1">
    <source>
        <dbReference type="SAM" id="MobiDB-lite"/>
    </source>
</evidence>
<feature type="compositionally biased region" description="Polar residues" evidence="1">
    <location>
        <begin position="37"/>
        <end position="56"/>
    </location>
</feature>
<accession>A0A7C9CJM8</accession>